<evidence type="ECO:0000313" key="3">
    <source>
        <dbReference type="EMBL" id="PIR41084.1"/>
    </source>
</evidence>
<feature type="domain" description="LTD" evidence="2">
    <location>
        <begin position="57"/>
        <end position="183"/>
    </location>
</feature>
<dbReference type="Proteomes" id="UP000230232">
    <property type="component" value="Unassembled WGS sequence"/>
</dbReference>
<dbReference type="InterPro" id="IPR036415">
    <property type="entry name" value="Lamin_tail_dom_sf"/>
</dbReference>
<sequence length="226" mass="24664">MKKKIILSFLTLLALPLISQAKVFETPLLKSAFGQNLFCRVMTNQHLLNLPARCLSVEPEPNPEPDGKLLITEVYYDVDSTHGTEADNEWVELYNGTDQIINLKDWQIADSSLTDTLPELLLASGQYALITKSGSTAGFWGWPGETLLIILNNPIGNGLSNSGDALYLKNPIGEVVDSLSWGANSAVFDPSLPGVIEGHSLGRIDPKIDTDTIADWQDQTLPDPGF</sequence>
<dbReference type="SUPFAM" id="SSF74853">
    <property type="entry name" value="Lamin A/C globular tail domain"/>
    <property type="match status" value="1"/>
</dbReference>
<feature type="signal peptide" evidence="1">
    <location>
        <begin position="1"/>
        <end position="21"/>
    </location>
</feature>
<accession>A0A2H0R4X5</accession>
<evidence type="ECO:0000259" key="2">
    <source>
        <dbReference type="PROSITE" id="PS51841"/>
    </source>
</evidence>
<keyword evidence="1" id="KW-0732">Signal</keyword>
<reference evidence="3 4" key="1">
    <citation type="submission" date="2017-09" db="EMBL/GenBank/DDBJ databases">
        <title>Depth-based differentiation of microbial function through sediment-hosted aquifers and enrichment of novel symbionts in the deep terrestrial subsurface.</title>
        <authorList>
            <person name="Probst A.J."/>
            <person name="Ladd B."/>
            <person name="Jarett J.K."/>
            <person name="Geller-Mcgrath D.E."/>
            <person name="Sieber C.M."/>
            <person name="Emerson J.B."/>
            <person name="Anantharaman K."/>
            <person name="Thomas B.C."/>
            <person name="Malmstrom R."/>
            <person name="Stieglmeier M."/>
            <person name="Klingl A."/>
            <person name="Woyke T."/>
            <person name="Ryan C.M."/>
            <person name="Banfield J.F."/>
        </authorList>
    </citation>
    <scope>NUCLEOTIDE SEQUENCE [LARGE SCALE GENOMIC DNA]</scope>
    <source>
        <strain evidence="3">CG10_big_fil_rev_8_21_14_0_10_46_23</strain>
    </source>
</reference>
<evidence type="ECO:0000313" key="4">
    <source>
        <dbReference type="Proteomes" id="UP000230232"/>
    </source>
</evidence>
<dbReference type="EMBL" id="PCXO01000012">
    <property type="protein sequence ID" value="PIR41084.1"/>
    <property type="molecule type" value="Genomic_DNA"/>
</dbReference>
<feature type="chain" id="PRO_5013769420" description="LTD domain-containing protein" evidence="1">
    <location>
        <begin position="22"/>
        <end position="226"/>
    </location>
</feature>
<organism evidence="3 4">
    <name type="scientific">Candidatus Yanofskybacteria bacterium CG10_big_fil_rev_8_21_14_0_10_46_23</name>
    <dbReference type="NCBI Taxonomy" id="1975098"/>
    <lineage>
        <taxon>Bacteria</taxon>
        <taxon>Candidatus Yanofskyibacteriota</taxon>
    </lineage>
</organism>
<dbReference type="Pfam" id="PF00932">
    <property type="entry name" value="LTD"/>
    <property type="match status" value="1"/>
</dbReference>
<name>A0A2H0R4X5_9BACT</name>
<dbReference type="AlphaFoldDB" id="A0A2H0R4X5"/>
<dbReference type="PROSITE" id="PS51841">
    <property type="entry name" value="LTD"/>
    <property type="match status" value="1"/>
</dbReference>
<protein>
    <recommendedName>
        <fullName evidence="2">LTD domain-containing protein</fullName>
    </recommendedName>
</protein>
<proteinExistence type="predicted"/>
<evidence type="ECO:0000256" key="1">
    <source>
        <dbReference type="SAM" id="SignalP"/>
    </source>
</evidence>
<gene>
    <name evidence="3" type="ORF">COV31_03000</name>
</gene>
<dbReference type="Gene3D" id="2.60.40.1260">
    <property type="entry name" value="Lamin Tail domain"/>
    <property type="match status" value="1"/>
</dbReference>
<dbReference type="InterPro" id="IPR001322">
    <property type="entry name" value="Lamin_tail_dom"/>
</dbReference>
<comment type="caution">
    <text evidence="3">The sequence shown here is derived from an EMBL/GenBank/DDBJ whole genome shotgun (WGS) entry which is preliminary data.</text>
</comment>